<gene>
    <name evidence="2" type="ORF">AFE02nite_22950</name>
</gene>
<evidence type="ECO:0008006" key="4">
    <source>
        <dbReference type="Google" id="ProtNLM"/>
    </source>
</evidence>
<keyword evidence="1" id="KW-1133">Transmembrane helix</keyword>
<comment type="caution">
    <text evidence="2">The sequence shown here is derived from an EMBL/GenBank/DDBJ whole genome shotgun (WGS) entry which is preliminary data.</text>
</comment>
<dbReference type="Pfam" id="PF16951">
    <property type="entry name" value="MaAIMP_sms"/>
    <property type="match status" value="1"/>
</dbReference>
<proteinExistence type="predicted"/>
<dbReference type="NCBIfam" id="NF033493">
    <property type="entry name" value="MetS_like_NSS"/>
    <property type="match status" value="1"/>
</dbReference>
<dbReference type="EMBL" id="BJYK01000008">
    <property type="protein sequence ID" value="GEN80561.1"/>
    <property type="molecule type" value="Genomic_DNA"/>
</dbReference>
<name>A0A511YZD9_9CELL</name>
<evidence type="ECO:0000313" key="3">
    <source>
        <dbReference type="Proteomes" id="UP000321484"/>
    </source>
</evidence>
<evidence type="ECO:0000313" key="2">
    <source>
        <dbReference type="EMBL" id="GEN80561.1"/>
    </source>
</evidence>
<keyword evidence="1" id="KW-0812">Transmembrane</keyword>
<organism evidence="2 3">
    <name type="scientific">Actinotalea fermentans</name>
    <dbReference type="NCBI Taxonomy" id="43671"/>
    <lineage>
        <taxon>Bacteria</taxon>
        <taxon>Bacillati</taxon>
        <taxon>Actinomycetota</taxon>
        <taxon>Actinomycetes</taxon>
        <taxon>Micrococcales</taxon>
        <taxon>Cellulomonadaceae</taxon>
        <taxon>Actinotalea</taxon>
    </lineage>
</organism>
<dbReference type="OrthoDB" id="6712920at2"/>
<keyword evidence="3" id="KW-1185">Reference proteome</keyword>
<protein>
    <recommendedName>
        <fullName evidence="4">Methionine/alanine importer small subunit</fullName>
    </recommendedName>
</protein>
<keyword evidence="1" id="KW-0472">Membrane</keyword>
<feature type="transmembrane region" description="Helical" evidence="1">
    <location>
        <begin position="6"/>
        <end position="25"/>
    </location>
</feature>
<dbReference type="Proteomes" id="UP000321484">
    <property type="component" value="Unassembled WGS sequence"/>
</dbReference>
<reference evidence="2 3" key="1">
    <citation type="submission" date="2019-07" db="EMBL/GenBank/DDBJ databases">
        <title>Whole genome shotgun sequence of Actinotalea fermentans NBRC 105374.</title>
        <authorList>
            <person name="Hosoyama A."/>
            <person name="Uohara A."/>
            <person name="Ohji S."/>
            <person name="Ichikawa N."/>
        </authorList>
    </citation>
    <scope>NUCLEOTIDE SEQUENCE [LARGE SCALE GENOMIC DNA]</scope>
    <source>
        <strain evidence="2 3">NBRC 105374</strain>
    </source>
</reference>
<dbReference type="InterPro" id="IPR031596">
    <property type="entry name" value="MaAIMP_sms"/>
</dbReference>
<dbReference type="AlphaFoldDB" id="A0A511YZD9"/>
<accession>A0A511YZD9</accession>
<sequence length="41" mass="4356">MTGTAIAFMALAIVLVWGGLAVAIVRLRKEGGYEDEAPHDL</sequence>
<dbReference type="RefSeq" id="WP_146819692.1">
    <property type="nucleotide sequence ID" value="NZ_BJYK01000008.1"/>
</dbReference>
<evidence type="ECO:0000256" key="1">
    <source>
        <dbReference type="SAM" id="Phobius"/>
    </source>
</evidence>